<evidence type="ECO:0000259" key="2">
    <source>
        <dbReference type="Pfam" id="PF12550"/>
    </source>
</evidence>
<dbReference type="EMBL" id="KN837217">
    <property type="protein sequence ID" value="KIJ33113.1"/>
    <property type="molecule type" value="Genomic_DNA"/>
</dbReference>
<evidence type="ECO:0000313" key="3">
    <source>
        <dbReference type="EMBL" id="KIJ33113.1"/>
    </source>
</evidence>
<keyword evidence="4" id="KW-1185">Reference proteome</keyword>
<feature type="domain" description="Transcription activator GCR1-like" evidence="2">
    <location>
        <begin position="122"/>
        <end position="195"/>
    </location>
</feature>
<reference evidence="3 4" key="1">
    <citation type="submission" date="2014-06" db="EMBL/GenBank/DDBJ databases">
        <title>Evolutionary Origins and Diversification of the Mycorrhizal Mutualists.</title>
        <authorList>
            <consortium name="DOE Joint Genome Institute"/>
            <consortium name="Mycorrhizal Genomics Consortium"/>
            <person name="Kohler A."/>
            <person name="Kuo A."/>
            <person name="Nagy L.G."/>
            <person name="Floudas D."/>
            <person name="Copeland A."/>
            <person name="Barry K.W."/>
            <person name="Cichocki N."/>
            <person name="Veneault-Fourrey C."/>
            <person name="LaButti K."/>
            <person name="Lindquist E.A."/>
            <person name="Lipzen A."/>
            <person name="Lundell T."/>
            <person name="Morin E."/>
            <person name="Murat C."/>
            <person name="Riley R."/>
            <person name="Ohm R."/>
            <person name="Sun H."/>
            <person name="Tunlid A."/>
            <person name="Henrissat B."/>
            <person name="Grigoriev I.V."/>
            <person name="Hibbett D.S."/>
            <person name="Martin F."/>
        </authorList>
    </citation>
    <scope>NUCLEOTIDE SEQUENCE [LARGE SCALE GENOMIC DNA]</scope>
    <source>
        <strain evidence="3 4">SS14</strain>
    </source>
</reference>
<dbReference type="AlphaFoldDB" id="A0A0C9TS77"/>
<sequence length="230" mass="26220">MKISGSTPSLTINILNSPGASVSAPDSLHCITQSQDSSSSSVSPQTSKLSLPSYGSGIHTSPSPSLPPTTSSSHLSMEDQDQRTQMWYALFSHYEPSHILAHNWEYLEQAGKRAWVPNYNLQDIRSFRDIWIEWSEGMNGFLPLCVLHENFKKPAWHRSNKNMMTNVGRWLHFINTMEKLIQKLHWDAKKALNFITQTYNMQTPNKFCRWLAEGKGKNLDIVLEVATKFH</sequence>
<feature type="region of interest" description="Disordered" evidence="1">
    <location>
        <begin position="22"/>
        <end position="78"/>
    </location>
</feature>
<protein>
    <recommendedName>
        <fullName evidence="2">Transcription activator GCR1-like domain-containing protein</fullName>
    </recommendedName>
</protein>
<gene>
    <name evidence="3" type="ORF">M422DRAFT_52568</name>
</gene>
<proteinExistence type="predicted"/>
<dbReference type="Pfam" id="PF12550">
    <property type="entry name" value="GCR1_C"/>
    <property type="match status" value="1"/>
</dbReference>
<evidence type="ECO:0000256" key="1">
    <source>
        <dbReference type="SAM" id="MobiDB-lite"/>
    </source>
</evidence>
<organism evidence="3 4">
    <name type="scientific">Sphaerobolus stellatus (strain SS14)</name>
    <dbReference type="NCBI Taxonomy" id="990650"/>
    <lineage>
        <taxon>Eukaryota</taxon>
        <taxon>Fungi</taxon>
        <taxon>Dikarya</taxon>
        <taxon>Basidiomycota</taxon>
        <taxon>Agaricomycotina</taxon>
        <taxon>Agaricomycetes</taxon>
        <taxon>Phallomycetidae</taxon>
        <taxon>Geastrales</taxon>
        <taxon>Sphaerobolaceae</taxon>
        <taxon>Sphaerobolus</taxon>
    </lineage>
</organism>
<feature type="compositionally biased region" description="Low complexity" evidence="1">
    <location>
        <begin position="33"/>
        <end position="50"/>
    </location>
</feature>
<evidence type="ECO:0000313" key="4">
    <source>
        <dbReference type="Proteomes" id="UP000054279"/>
    </source>
</evidence>
<accession>A0A0C9TS77</accession>
<name>A0A0C9TS77_SPHS4</name>
<dbReference type="HOGENOM" id="CLU_1205413_0_0_1"/>
<dbReference type="Proteomes" id="UP000054279">
    <property type="component" value="Unassembled WGS sequence"/>
</dbReference>
<feature type="compositionally biased region" description="Low complexity" evidence="1">
    <location>
        <begin position="59"/>
        <end position="75"/>
    </location>
</feature>
<dbReference type="InterPro" id="IPR022210">
    <property type="entry name" value="TF_GCR1-like"/>
</dbReference>
<dbReference type="OrthoDB" id="3046224at2759"/>